<reference evidence="4" key="1">
    <citation type="submission" date="2025-05" db="UniProtKB">
        <authorList>
            <consortium name="RefSeq"/>
        </authorList>
    </citation>
    <scope>NUCLEOTIDE SEQUENCE [LARGE SCALE GENOMIC DNA]</scope>
</reference>
<feature type="compositionally biased region" description="Low complexity" evidence="2">
    <location>
        <begin position="297"/>
        <end position="309"/>
    </location>
</feature>
<dbReference type="PANTHER" id="PTHR47531:SF2">
    <property type="entry name" value="RING_U-BOX SUPERFAMILY PROTEIN"/>
    <property type="match status" value="1"/>
</dbReference>
<evidence type="ECO:0000313" key="5">
    <source>
        <dbReference type="RefSeq" id="XP_039142087.1"/>
    </source>
</evidence>
<feature type="region of interest" description="Disordered" evidence="2">
    <location>
        <begin position="1"/>
        <end position="29"/>
    </location>
</feature>
<accession>A0AB40CPS2</accession>
<feature type="region of interest" description="Disordered" evidence="2">
    <location>
        <begin position="103"/>
        <end position="147"/>
    </location>
</feature>
<dbReference type="Gene3D" id="3.30.40.10">
    <property type="entry name" value="Zinc/RING finger domain, C3HC4 (zinc finger)"/>
    <property type="match status" value="1"/>
</dbReference>
<keyword evidence="1" id="KW-0862">Zinc</keyword>
<dbReference type="Proteomes" id="UP001515500">
    <property type="component" value="Chromosome 1"/>
</dbReference>
<keyword evidence="1" id="KW-0479">Metal-binding</keyword>
<sequence length="546" mass="59597">MGSSSSKDVAAGGAHSSSSGGGGREPRSKGVRVVFGSSCFGTPSTLHDDQEDLSSAICVSCFQIEEEDVRSKGTACTEVVATKSNPEGSNGCIAFRVPRANKISTENDGGSQEGIVETDSGASGSSTNEGSLCQSSSNNSSHSRTPFGFRLSRTASLGSSQAHSAVSASLSFSNTDRGVDRAHMDLDGSEENSDETPGNVVFENVVHSLDSNNTSLESRSAFSDRDQVEAVNIRIGRSSRRSGPQEPFEGSVRFSRTLSVGRLRDRVLRRTSNSEGLFGSMPLEDRSSGHSGRRVTGGRTRSPSSSGRSDLPTLSSNHSYTIGSSVDHVRDYDSENPQMREASNRDWLEHRSAFLERRRRIRSQVRALQRMGSRFENFPGHDRSCILSGQHRTGRCTCRTSNHAANPDDDTRTRASISRIVMLAEALFEVLDEIHQQSVALSSRPSVSSVGSIPAPKDVVECMPVRIYTRPHKYTNEDAAQCYICLMEYEEGDCMRILPCQHEFHQTCIDKWLKEIHSFPLLTGYAHFVVGMFADQKCLLLEKLVS</sequence>
<feature type="compositionally biased region" description="Polar residues" evidence="2">
    <location>
        <begin position="312"/>
        <end position="324"/>
    </location>
</feature>
<keyword evidence="4" id="KW-1185">Reference proteome</keyword>
<protein>
    <submittedName>
        <fullName evidence="5">Uncharacterized serine-rich protein C215.13 isoform X1</fullName>
    </submittedName>
</protein>
<gene>
    <name evidence="5" type="primary">LOC120279245</name>
</gene>
<feature type="compositionally biased region" description="Polar residues" evidence="2">
    <location>
        <begin position="120"/>
        <end position="134"/>
    </location>
</feature>
<dbReference type="Pfam" id="PF13639">
    <property type="entry name" value="zf-RING_2"/>
    <property type="match status" value="1"/>
</dbReference>
<dbReference type="SMART" id="SM00184">
    <property type="entry name" value="RING"/>
    <property type="match status" value="1"/>
</dbReference>
<name>A0AB40CPS2_DIOCR</name>
<dbReference type="PANTHER" id="PTHR47531">
    <property type="entry name" value="RING/U-BOX SUPERFAMILY PROTEIN"/>
    <property type="match status" value="1"/>
</dbReference>
<dbReference type="RefSeq" id="XP_039142087.1">
    <property type="nucleotide sequence ID" value="XM_039286153.1"/>
</dbReference>
<evidence type="ECO:0000313" key="4">
    <source>
        <dbReference type="Proteomes" id="UP001515500"/>
    </source>
</evidence>
<dbReference type="InterPro" id="IPR001841">
    <property type="entry name" value="Znf_RING"/>
</dbReference>
<dbReference type="GeneID" id="120279245"/>
<evidence type="ECO:0000256" key="1">
    <source>
        <dbReference type="PROSITE-ProRule" id="PRU00175"/>
    </source>
</evidence>
<proteinExistence type="predicted"/>
<dbReference type="FunFam" id="3.30.40.10:FF:000388">
    <property type="entry name" value="Putative RING zinc finger domain superfamily protein"/>
    <property type="match status" value="1"/>
</dbReference>
<dbReference type="PROSITE" id="PS50089">
    <property type="entry name" value="ZF_RING_2"/>
    <property type="match status" value="1"/>
</dbReference>
<dbReference type="SUPFAM" id="SSF57850">
    <property type="entry name" value="RING/U-box"/>
    <property type="match status" value="1"/>
</dbReference>
<evidence type="ECO:0000256" key="2">
    <source>
        <dbReference type="SAM" id="MobiDB-lite"/>
    </source>
</evidence>
<dbReference type="AlphaFoldDB" id="A0AB40CPS2"/>
<reference evidence="5" key="2">
    <citation type="submission" date="2025-08" db="UniProtKB">
        <authorList>
            <consortium name="RefSeq"/>
        </authorList>
    </citation>
    <scope>IDENTIFICATION</scope>
</reference>
<evidence type="ECO:0000259" key="3">
    <source>
        <dbReference type="PROSITE" id="PS50089"/>
    </source>
</evidence>
<dbReference type="GO" id="GO:0008270">
    <property type="term" value="F:zinc ion binding"/>
    <property type="evidence" value="ECO:0007669"/>
    <property type="project" value="UniProtKB-KW"/>
</dbReference>
<organism evidence="4 5">
    <name type="scientific">Dioscorea cayennensis subsp. rotundata</name>
    <name type="common">White Guinea yam</name>
    <name type="synonym">Dioscorea rotundata</name>
    <dbReference type="NCBI Taxonomy" id="55577"/>
    <lineage>
        <taxon>Eukaryota</taxon>
        <taxon>Viridiplantae</taxon>
        <taxon>Streptophyta</taxon>
        <taxon>Embryophyta</taxon>
        <taxon>Tracheophyta</taxon>
        <taxon>Spermatophyta</taxon>
        <taxon>Magnoliopsida</taxon>
        <taxon>Liliopsida</taxon>
        <taxon>Dioscoreales</taxon>
        <taxon>Dioscoreaceae</taxon>
        <taxon>Dioscorea</taxon>
    </lineage>
</organism>
<feature type="region of interest" description="Disordered" evidence="2">
    <location>
        <begin position="275"/>
        <end position="331"/>
    </location>
</feature>
<dbReference type="InterPro" id="IPR013083">
    <property type="entry name" value="Znf_RING/FYVE/PHD"/>
</dbReference>
<keyword evidence="1" id="KW-0863">Zinc-finger</keyword>
<feature type="domain" description="RING-type" evidence="3">
    <location>
        <begin position="482"/>
        <end position="521"/>
    </location>
</feature>